<dbReference type="Proteomes" id="UP000001075">
    <property type="component" value="Unassembled WGS sequence"/>
</dbReference>
<reference evidence="2" key="1">
    <citation type="journal article" date="2011" name="Nat. Biotechnol.">
        <title>The genomic sequence of the Chinese hamster ovary (CHO)-K1 cell line.</title>
        <authorList>
            <person name="Xu X."/>
            <person name="Nagarajan H."/>
            <person name="Lewis N.E."/>
            <person name="Pan S."/>
            <person name="Cai Z."/>
            <person name="Liu X."/>
            <person name="Chen W."/>
            <person name="Xie M."/>
            <person name="Wang W."/>
            <person name="Hammond S."/>
            <person name="Andersen M.R."/>
            <person name="Neff N."/>
            <person name="Passarelli B."/>
            <person name="Koh W."/>
            <person name="Fan H.C."/>
            <person name="Wang J."/>
            <person name="Gui Y."/>
            <person name="Lee K.H."/>
            <person name="Betenbaugh M.J."/>
            <person name="Quake S.R."/>
            <person name="Famili I."/>
            <person name="Palsson B.O."/>
            <person name="Wang J."/>
        </authorList>
    </citation>
    <scope>NUCLEOTIDE SEQUENCE [LARGE SCALE GENOMIC DNA]</scope>
    <source>
        <strain evidence="2">CHO K1 cell line</strain>
    </source>
</reference>
<dbReference type="AlphaFoldDB" id="G3H4J4"/>
<evidence type="ECO:0000313" key="2">
    <source>
        <dbReference type="Proteomes" id="UP000001075"/>
    </source>
</evidence>
<proteinExistence type="predicted"/>
<organism evidence="1 2">
    <name type="scientific">Cricetulus griseus</name>
    <name type="common">Chinese hamster</name>
    <name type="synonym">Cricetulus barabensis griseus</name>
    <dbReference type="NCBI Taxonomy" id="10029"/>
    <lineage>
        <taxon>Eukaryota</taxon>
        <taxon>Metazoa</taxon>
        <taxon>Chordata</taxon>
        <taxon>Craniata</taxon>
        <taxon>Vertebrata</taxon>
        <taxon>Euteleostomi</taxon>
        <taxon>Mammalia</taxon>
        <taxon>Eutheria</taxon>
        <taxon>Euarchontoglires</taxon>
        <taxon>Glires</taxon>
        <taxon>Rodentia</taxon>
        <taxon>Myomorpha</taxon>
        <taxon>Muroidea</taxon>
        <taxon>Cricetidae</taxon>
        <taxon>Cricetinae</taxon>
        <taxon>Cricetulus</taxon>
    </lineage>
</organism>
<name>G3H4J4_CRIGR</name>
<evidence type="ECO:0000313" key="1">
    <source>
        <dbReference type="EMBL" id="EGV97531.1"/>
    </source>
</evidence>
<protein>
    <submittedName>
        <fullName evidence="1">Uncharacterized protein</fullName>
    </submittedName>
</protein>
<dbReference type="EMBL" id="JH000139">
    <property type="protein sequence ID" value="EGV97531.1"/>
    <property type="molecule type" value="Genomic_DNA"/>
</dbReference>
<sequence>MSVGVHIYDLSTRLRIEAEGTEFNGSVGWTEVLPQNKTTPLREAYGYILLYF</sequence>
<accession>G3H4J4</accession>
<gene>
    <name evidence="1" type="ORF">I79_005197</name>
</gene>
<dbReference type="InParanoid" id="G3H4J4"/>